<dbReference type="PANTHER" id="PTHR21146:SF0">
    <property type="entry name" value="BLOC-1-RELATED COMPLEX SUBUNIT 8"/>
    <property type="match status" value="1"/>
</dbReference>
<evidence type="ECO:0000313" key="6">
    <source>
        <dbReference type="EMBL" id="MPA69561.1"/>
    </source>
</evidence>
<dbReference type="EMBL" id="GHES01039002">
    <property type="protein sequence ID" value="MPA69561.1"/>
    <property type="molecule type" value="Transcribed_RNA"/>
</dbReference>
<reference evidence="6" key="1">
    <citation type="submission" date="2019-08" db="EMBL/GenBank/DDBJ databases">
        <title>Reference gene set and small RNA set construction with multiple tissues from Davidia involucrata Baill.</title>
        <authorList>
            <person name="Yang H."/>
            <person name="Zhou C."/>
            <person name="Li G."/>
            <person name="Wang J."/>
            <person name="Gao P."/>
            <person name="Wang M."/>
            <person name="Wang R."/>
            <person name="Zhao Y."/>
        </authorList>
    </citation>
    <scope>NUCLEOTIDE SEQUENCE</scope>
    <source>
        <tissue evidence="6">Mixed with DoveR01_LX</tissue>
    </source>
</reference>
<sequence length="266" mass="29354">MHGFSTVEGFMEVTESLGEMIKYVANEPSVGLFYVQQHTQNAVPNLINLKNKNVMEKSRGMALHTEDMEDSITMVRSIKECGFPIADEMIRDIKKSLVIMSTKQPKRGLIQNPSSGFQMGRNSSWGHNAVYTQQDGERSDGYLSSVLKSAKQRASNFKWPQLDSKESRRAKGVTFLSYPNPPLTAAPDSTTSTQPDMEADELPLSSPIVDELQQVLVDGGLSSHQLVSLSENYDEIRADREAKLEDWLGGTGNHDGRVGGTDAEGL</sequence>
<dbReference type="PANTHER" id="PTHR21146">
    <property type="entry name" value="MEF2B PROTEIN"/>
    <property type="match status" value="1"/>
</dbReference>
<comment type="subcellular location">
    <subcellularLocation>
        <location evidence="1">Lysosome membrane</location>
    </subcellularLocation>
</comment>
<gene>
    <name evidence="6" type="ORF">Din_039002</name>
</gene>
<keyword evidence="3" id="KW-0472">Membrane</keyword>
<protein>
    <submittedName>
        <fullName evidence="6">Uncharacterized protein</fullName>
    </submittedName>
</protein>
<dbReference type="Pfam" id="PF10167">
    <property type="entry name" value="BORCS8"/>
    <property type="match status" value="1"/>
</dbReference>
<proteinExistence type="inferred from homology"/>
<keyword evidence="4" id="KW-0458">Lysosome</keyword>
<evidence type="ECO:0000256" key="2">
    <source>
        <dbReference type="ARBA" id="ARBA00010463"/>
    </source>
</evidence>
<evidence type="ECO:0000256" key="4">
    <source>
        <dbReference type="ARBA" id="ARBA00023228"/>
    </source>
</evidence>
<evidence type="ECO:0000256" key="1">
    <source>
        <dbReference type="ARBA" id="ARBA00004656"/>
    </source>
</evidence>
<dbReference type="InterPro" id="IPR019320">
    <property type="entry name" value="BORCS8"/>
</dbReference>
<comment type="similarity">
    <text evidence="2">Belongs to the BORCS8 family.</text>
</comment>
<dbReference type="GO" id="GO:0005765">
    <property type="term" value="C:lysosomal membrane"/>
    <property type="evidence" value="ECO:0007669"/>
    <property type="project" value="UniProtKB-SubCell"/>
</dbReference>
<name>A0A5B7BNY4_DAVIN</name>
<organism evidence="6">
    <name type="scientific">Davidia involucrata</name>
    <name type="common">Dove tree</name>
    <dbReference type="NCBI Taxonomy" id="16924"/>
    <lineage>
        <taxon>Eukaryota</taxon>
        <taxon>Viridiplantae</taxon>
        <taxon>Streptophyta</taxon>
        <taxon>Embryophyta</taxon>
        <taxon>Tracheophyta</taxon>
        <taxon>Spermatophyta</taxon>
        <taxon>Magnoliopsida</taxon>
        <taxon>eudicotyledons</taxon>
        <taxon>Gunneridae</taxon>
        <taxon>Pentapetalae</taxon>
        <taxon>asterids</taxon>
        <taxon>Cornales</taxon>
        <taxon>Nyssaceae</taxon>
        <taxon>Davidia</taxon>
    </lineage>
</organism>
<dbReference type="AlphaFoldDB" id="A0A5B7BNY4"/>
<evidence type="ECO:0000256" key="5">
    <source>
        <dbReference type="SAM" id="MobiDB-lite"/>
    </source>
</evidence>
<evidence type="ECO:0000256" key="3">
    <source>
        <dbReference type="ARBA" id="ARBA00023136"/>
    </source>
</evidence>
<feature type="region of interest" description="Disordered" evidence="5">
    <location>
        <begin position="175"/>
        <end position="199"/>
    </location>
</feature>
<accession>A0A5B7BNY4</accession>